<dbReference type="SUPFAM" id="SSF53850">
    <property type="entry name" value="Periplasmic binding protein-like II"/>
    <property type="match status" value="1"/>
</dbReference>
<gene>
    <name evidence="23" type="ORF">yc1106_02575</name>
</gene>
<dbReference type="SMART" id="SM00533">
    <property type="entry name" value="MUTSd"/>
    <property type="match status" value="1"/>
</dbReference>
<dbReference type="Pfam" id="PF05188">
    <property type="entry name" value="MutS_II"/>
    <property type="match status" value="1"/>
</dbReference>
<dbReference type="Proteomes" id="UP001056012">
    <property type="component" value="Chromosome 2"/>
</dbReference>
<feature type="compositionally biased region" description="Low complexity" evidence="21">
    <location>
        <begin position="865"/>
        <end position="879"/>
    </location>
</feature>
<keyword evidence="24" id="KW-1185">Reference proteome</keyword>
<comment type="pathway">
    <text evidence="3">Amino-acid biosynthesis; L-histidine biosynthesis; L-histidine from 5-phospho-alpha-D-ribose 1-diphosphate: step 1/9.</text>
</comment>
<dbReference type="SUPFAM" id="SSF54913">
    <property type="entry name" value="GlnB-like"/>
    <property type="match status" value="1"/>
</dbReference>
<dbReference type="InterPro" id="IPR020621">
    <property type="entry name" value="ATP-PRT_HisG_long"/>
</dbReference>
<evidence type="ECO:0000256" key="18">
    <source>
        <dbReference type="ARBA" id="ARBA00023254"/>
    </source>
</evidence>
<evidence type="ECO:0000256" key="1">
    <source>
        <dbReference type="ARBA" id="ARBA00000915"/>
    </source>
</evidence>
<dbReference type="GO" id="GO:0000105">
    <property type="term" value="P:L-histidine biosynthetic process"/>
    <property type="evidence" value="ECO:0007669"/>
    <property type="project" value="UniProtKB-KW"/>
</dbReference>
<evidence type="ECO:0000313" key="23">
    <source>
        <dbReference type="EMBL" id="USP75301.1"/>
    </source>
</evidence>
<dbReference type="FunFam" id="3.40.190.10:FF:000123">
    <property type="entry name" value="HIS1p ATP phosphoribosyltransferase"/>
    <property type="match status" value="1"/>
</dbReference>
<dbReference type="Pfam" id="PF05192">
    <property type="entry name" value="MutS_III"/>
    <property type="match status" value="1"/>
</dbReference>
<evidence type="ECO:0000256" key="8">
    <source>
        <dbReference type="ARBA" id="ARBA00020998"/>
    </source>
</evidence>
<dbReference type="SUPFAM" id="SSF53150">
    <property type="entry name" value="DNA repair protein MutS, domain II"/>
    <property type="match status" value="1"/>
</dbReference>
<dbReference type="GO" id="GO:0005524">
    <property type="term" value="F:ATP binding"/>
    <property type="evidence" value="ECO:0007669"/>
    <property type="project" value="UniProtKB-KW"/>
</dbReference>
<dbReference type="NCBIfam" id="TIGR03455">
    <property type="entry name" value="HisG_C-term"/>
    <property type="match status" value="1"/>
</dbReference>
<dbReference type="GO" id="GO:0000287">
    <property type="term" value="F:magnesium ion binding"/>
    <property type="evidence" value="ECO:0007669"/>
    <property type="project" value="InterPro"/>
</dbReference>
<dbReference type="InterPro" id="IPR015867">
    <property type="entry name" value="N-reg_PII/ATP_PRibTrfase_C"/>
</dbReference>
<dbReference type="Pfam" id="PF05190">
    <property type="entry name" value="MutS_IV"/>
    <property type="match status" value="1"/>
</dbReference>
<evidence type="ECO:0000256" key="3">
    <source>
        <dbReference type="ARBA" id="ARBA00004667"/>
    </source>
</evidence>
<dbReference type="GO" id="GO:0005634">
    <property type="term" value="C:nucleus"/>
    <property type="evidence" value="ECO:0007669"/>
    <property type="project" value="TreeGrafter"/>
</dbReference>
<dbReference type="SUPFAM" id="SSF48334">
    <property type="entry name" value="DNA repair protein MutS, domain III"/>
    <property type="match status" value="1"/>
</dbReference>
<dbReference type="HAMAP" id="MF_00079">
    <property type="entry name" value="HisG_Long"/>
    <property type="match status" value="1"/>
</dbReference>
<dbReference type="SMART" id="SM00534">
    <property type="entry name" value="MUTSac"/>
    <property type="match status" value="1"/>
</dbReference>
<dbReference type="GO" id="GO:0006298">
    <property type="term" value="P:mismatch repair"/>
    <property type="evidence" value="ECO:0007669"/>
    <property type="project" value="InterPro"/>
</dbReference>
<organism evidence="23 24">
    <name type="scientific">Curvularia clavata</name>
    <dbReference type="NCBI Taxonomy" id="95742"/>
    <lineage>
        <taxon>Eukaryota</taxon>
        <taxon>Fungi</taxon>
        <taxon>Dikarya</taxon>
        <taxon>Ascomycota</taxon>
        <taxon>Pezizomycotina</taxon>
        <taxon>Dothideomycetes</taxon>
        <taxon>Pleosporomycetidae</taxon>
        <taxon>Pleosporales</taxon>
        <taxon>Pleosporineae</taxon>
        <taxon>Pleosporaceae</taxon>
        <taxon>Curvularia</taxon>
    </lineage>
</organism>
<dbReference type="InterPro" id="IPR000432">
    <property type="entry name" value="DNA_mismatch_repair_MutS_C"/>
</dbReference>
<dbReference type="Pfam" id="PF01634">
    <property type="entry name" value="HisG"/>
    <property type="match status" value="1"/>
</dbReference>
<keyword evidence="17" id="KW-0238">DNA-binding</keyword>
<dbReference type="InterPro" id="IPR045076">
    <property type="entry name" value="MutS"/>
</dbReference>
<dbReference type="SUPFAM" id="SSF52540">
    <property type="entry name" value="P-loop containing nucleoside triphosphate hydrolases"/>
    <property type="match status" value="1"/>
</dbReference>
<dbReference type="FunFam" id="3.30.70.120:FF:000003">
    <property type="entry name" value="ATP phosphoribosyltransferase"/>
    <property type="match status" value="1"/>
</dbReference>
<dbReference type="InterPro" id="IPR013115">
    <property type="entry name" value="HisG_C"/>
</dbReference>
<dbReference type="PANTHER" id="PTHR11361">
    <property type="entry name" value="DNA MISMATCH REPAIR PROTEIN MUTS FAMILY MEMBER"/>
    <property type="match status" value="1"/>
</dbReference>
<dbReference type="InterPro" id="IPR007696">
    <property type="entry name" value="DNA_mismatch_repair_MutS_core"/>
</dbReference>
<evidence type="ECO:0000256" key="20">
    <source>
        <dbReference type="ARBA" id="ARBA00029792"/>
    </source>
</evidence>
<dbReference type="EC" id="2.4.2.17" evidence="6"/>
<comment type="subunit">
    <text evidence="19">Heterodimer consisting of MSH2-MSH3 (MutS beta). Forms a ternary complex with MutL alpha (MLH1-PMS1).</text>
</comment>
<accession>A0A9Q8Z3M1</accession>
<evidence type="ECO:0000256" key="9">
    <source>
        <dbReference type="ARBA" id="ARBA00022151"/>
    </source>
</evidence>
<dbReference type="PROSITE" id="PS00486">
    <property type="entry name" value="DNA_MISMATCH_REPAIR_2"/>
    <property type="match status" value="1"/>
</dbReference>
<evidence type="ECO:0000256" key="21">
    <source>
        <dbReference type="SAM" id="MobiDB-lite"/>
    </source>
</evidence>
<dbReference type="PROSITE" id="PS01316">
    <property type="entry name" value="ATP_P_PHORIBOSYLTR"/>
    <property type="match status" value="1"/>
</dbReference>
<comment type="similarity">
    <text evidence="5">Belongs to the ATP phosphoribosyltransferase family.</text>
</comment>
<evidence type="ECO:0000259" key="22">
    <source>
        <dbReference type="PROSITE" id="PS00486"/>
    </source>
</evidence>
<dbReference type="GO" id="GO:0140664">
    <property type="term" value="F:ATP-dependent DNA damage sensor activity"/>
    <property type="evidence" value="ECO:0007669"/>
    <property type="project" value="InterPro"/>
</dbReference>
<dbReference type="GO" id="GO:0030983">
    <property type="term" value="F:mismatched DNA binding"/>
    <property type="evidence" value="ECO:0007669"/>
    <property type="project" value="InterPro"/>
</dbReference>
<evidence type="ECO:0000256" key="16">
    <source>
        <dbReference type="ARBA" id="ARBA00023102"/>
    </source>
</evidence>
<evidence type="ECO:0000313" key="24">
    <source>
        <dbReference type="Proteomes" id="UP001056012"/>
    </source>
</evidence>
<evidence type="ECO:0000256" key="19">
    <source>
        <dbReference type="ARBA" id="ARBA00025902"/>
    </source>
</evidence>
<dbReference type="Gene3D" id="3.30.70.120">
    <property type="match status" value="1"/>
</dbReference>
<evidence type="ECO:0000256" key="15">
    <source>
        <dbReference type="ARBA" id="ARBA00022840"/>
    </source>
</evidence>
<dbReference type="VEuPathDB" id="FungiDB:yc1106_02575"/>
<comment type="similarity">
    <text evidence="4">Belongs to the DNA mismatch repair MutS family. MSH3 subfamily.</text>
</comment>
<dbReference type="Gene3D" id="1.10.1420.10">
    <property type="match status" value="2"/>
</dbReference>
<dbReference type="InterPro" id="IPR011322">
    <property type="entry name" value="N-reg_PII-like_a/b"/>
</dbReference>
<dbReference type="FunFam" id="3.40.50.300:FF:000870">
    <property type="entry name" value="MutS protein homolog 4"/>
    <property type="match status" value="1"/>
</dbReference>
<dbReference type="InterPro" id="IPR027417">
    <property type="entry name" value="P-loop_NTPase"/>
</dbReference>
<dbReference type="Pfam" id="PF08029">
    <property type="entry name" value="HisG_C"/>
    <property type="match status" value="1"/>
</dbReference>
<keyword evidence="16" id="KW-0368">Histidine biosynthesis</keyword>
<keyword evidence="18" id="KW-0469">Meiosis</keyword>
<dbReference type="AlphaFoldDB" id="A0A9Q8Z3M1"/>
<dbReference type="InterPro" id="IPR036678">
    <property type="entry name" value="MutS_con_dom_sf"/>
</dbReference>
<evidence type="ECO:0000256" key="6">
    <source>
        <dbReference type="ARBA" id="ARBA00011946"/>
    </source>
</evidence>
<keyword evidence="13" id="KW-0808">Transferase</keyword>
<dbReference type="GO" id="GO:0007131">
    <property type="term" value="P:reciprocal meiotic recombination"/>
    <property type="evidence" value="ECO:0007669"/>
    <property type="project" value="TreeGrafter"/>
</dbReference>
<dbReference type="GO" id="GO:0003879">
    <property type="term" value="F:ATP phosphoribosyltransferase activity"/>
    <property type="evidence" value="ECO:0007669"/>
    <property type="project" value="UniProtKB-EC"/>
</dbReference>
<dbReference type="InterPro" id="IPR036187">
    <property type="entry name" value="DNA_mismatch_repair_MutS_sf"/>
</dbReference>
<evidence type="ECO:0000256" key="10">
    <source>
        <dbReference type="ARBA" id="ARBA00022490"/>
    </source>
</evidence>
<dbReference type="Gene3D" id="3.30.420.110">
    <property type="entry name" value="MutS, connector domain"/>
    <property type="match status" value="1"/>
</dbReference>
<reference evidence="23" key="1">
    <citation type="submission" date="2021-12" db="EMBL/GenBank/DDBJ databases">
        <title>Curvularia clavata genome.</title>
        <authorList>
            <person name="Cao Y."/>
        </authorList>
    </citation>
    <scope>NUCLEOTIDE SEQUENCE</scope>
    <source>
        <strain evidence="23">Yc1106</strain>
    </source>
</reference>
<dbReference type="EMBL" id="CP089275">
    <property type="protein sequence ID" value="USP75301.1"/>
    <property type="molecule type" value="Genomic_DNA"/>
</dbReference>
<dbReference type="Gene3D" id="3.40.190.10">
    <property type="entry name" value="Periplasmic binding protein-like II"/>
    <property type="match status" value="2"/>
</dbReference>
<dbReference type="Pfam" id="PF00488">
    <property type="entry name" value="MutS_V"/>
    <property type="match status" value="1"/>
</dbReference>
<feature type="domain" description="DNA mismatch repair proteins mutS family" evidence="22">
    <location>
        <begin position="657"/>
        <end position="673"/>
    </location>
</feature>
<evidence type="ECO:0000256" key="4">
    <source>
        <dbReference type="ARBA" id="ARBA00007094"/>
    </source>
</evidence>
<evidence type="ECO:0000256" key="12">
    <source>
        <dbReference type="ARBA" id="ARBA00022676"/>
    </source>
</evidence>
<dbReference type="InterPro" id="IPR007861">
    <property type="entry name" value="DNA_mismatch_repair_MutS_clamp"/>
</dbReference>
<dbReference type="GO" id="GO:0005737">
    <property type="term" value="C:cytoplasm"/>
    <property type="evidence" value="ECO:0007669"/>
    <property type="project" value="UniProtKB-SubCell"/>
</dbReference>
<dbReference type="InterPro" id="IPR007860">
    <property type="entry name" value="DNA_mmatch_repair_MutS_con_dom"/>
</dbReference>
<evidence type="ECO:0000256" key="5">
    <source>
        <dbReference type="ARBA" id="ARBA00009372"/>
    </source>
</evidence>
<evidence type="ECO:0000256" key="14">
    <source>
        <dbReference type="ARBA" id="ARBA00022741"/>
    </source>
</evidence>
<dbReference type="OrthoDB" id="276261at2759"/>
<evidence type="ECO:0000256" key="17">
    <source>
        <dbReference type="ARBA" id="ARBA00023125"/>
    </source>
</evidence>
<protein>
    <recommendedName>
        <fullName evidence="8">ATP phosphoribosyltransferase</fullName>
        <ecNumber evidence="6">2.4.2.17</ecNumber>
    </recommendedName>
    <alternativeName>
        <fullName evidence="7 9">DNA mismatch repair protein MSH3</fullName>
    </alternativeName>
    <alternativeName>
        <fullName evidence="20">MutS protein homolog 3</fullName>
    </alternativeName>
</protein>
<dbReference type="PANTHER" id="PTHR11361:SF21">
    <property type="entry name" value="MUTS PROTEIN HOMOLOG 4"/>
    <property type="match status" value="1"/>
</dbReference>
<dbReference type="InterPro" id="IPR018198">
    <property type="entry name" value="ATP_PRibTrfase_CS"/>
</dbReference>
<keyword evidence="12" id="KW-0328">Glycosyltransferase</keyword>
<feature type="region of interest" description="Disordered" evidence="21">
    <location>
        <begin position="831"/>
        <end position="882"/>
    </location>
</feature>
<evidence type="ECO:0000256" key="11">
    <source>
        <dbReference type="ARBA" id="ARBA00022605"/>
    </source>
</evidence>
<dbReference type="NCBIfam" id="TIGR00070">
    <property type="entry name" value="hisG"/>
    <property type="match status" value="1"/>
</dbReference>
<keyword evidence="11" id="KW-0028">Amino-acid biosynthesis</keyword>
<comment type="catalytic activity">
    <reaction evidence="1">
        <text>1-(5-phospho-beta-D-ribosyl)-ATP + diphosphate = 5-phospho-alpha-D-ribose 1-diphosphate + ATP</text>
        <dbReference type="Rhea" id="RHEA:18473"/>
        <dbReference type="ChEBI" id="CHEBI:30616"/>
        <dbReference type="ChEBI" id="CHEBI:33019"/>
        <dbReference type="ChEBI" id="CHEBI:58017"/>
        <dbReference type="ChEBI" id="CHEBI:73183"/>
        <dbReference type="EC" id="2.4.2.17"/>
    </reaction>
</comment>
<proteinExistence type="inferred from homology"/>
<dbReference type="CDD" id="cd13592">
    <property type="entry name" value="PBP2_HisGL2"/>
    <property type="match status" value="1"/>
</dbReference>
<keyword evidence="15" id="KW-0067">ATP-binding</keyword>
<sequence>MFQRPRPLTSQSSSGSMSHGYTGYDTTTISRTATRRNTDRPSTARPRTSASTIAKVENQYVVCAIAESRGISPTVGLAFVNLDTAEAVLCQICDSQTFVRTVHKLKVYGPSEILVVSTATSPKSKLFSIIEENLEGMDSKLTLLDRRYWAESTGYEYIQTLAFKEDIEAIKISVTGNYYAVCCIAAALKYTDLGLGVTFSLHSLRMRYEPSEGSMMIDVSTIYSLELVQNLRDPRSRDCLFGLLNETLTPMGARLLRSNILQPLTDPEVLNMRYAAVDDMTKKEGLFFATRAALKNFLDADRILTALIVTPNKITLQTTEQAINQIIMLKHFVNSVGPVFEALTGTASAMLNNIRELCAPENMAPVQELIGGVINEDTTYARQPLELRNQRTYAVKSGVNGLLDVARTTYKEATEDAFQHATELSQEFDIKLDLKYETARQFYFKIALSELEEKTLPPVFTNVIRRHKYIECQTVELMKRNQKINVSHQEVILMSDEAVGNLVEQVRSHMSIMFKACEAVATLDMIAAFVQLVTVQNYTQPQLTDTLAVEAGRHPIKERVMRTKFIPNDVYATKQTRFQIITGCNMSGKSTYIRSVALMAIMAQIGCYVPASYASFPVLHQLFARIGTDDSLESNVSTFAAEMREIAFILRNIDQHSLVIVDELGRGTSTRDGLAIALAIAEALLSSRALVWFATHFKDLATIMNDRVGVLNLHLAVEMQDEHSMTMLYKTTQGVAEEAHYGLALARIVPLPPGVVEHATAVACQIERHAIRNKKASETVLKEKRRKLILNLKEHLVQAHNGVLEGDVLSAWLHELQKEFVNRMTALEAKAASTSNEIDEDADERMRDKSMSEEERPSTRASQPSIISVSSDTTSTDSDTTVREVSEASTLVAIMGLSNGVSGTFEGVAQRPRQGSRSLPFMTDLLGNSLNDRLLFAVPKKGRLHQACLDLLHGSDIQFHRHSRLDIALVKNLPLALVFLPAADIPTFVGEGRVDLGITGRDQVAEHECVTPPTATTGVEEVLDLGFGKCSLQVQVPAKGDLTKPEDLIGKNIVTSFTNLAEQYFRKLEAEQAGNTNGEANGDAKLKTVIKYVGGSVEAACALGVADGIVDLVESGETMRAAGLKAISTVVSTSAILIKSKHPSDPKLVELITARIKGVITAQKYVLCTYNVPRSKLDDARKITPGRRAPTVNALEEEGWVAVQAMVLRKDIAIAMDQLTEVGATDLIVTKLENTRTGD</sequence>
<evidence type="ECO:0000256" key="7">
    <source>
        <dbReference type="ARBA" id="ARBA00019000"/>
    </source>
</evidence>
<keyword evidence="10" id="KW-0963">Cytoplasm</keyword>
<name>A0A9Q8Z3M1_CURCL</name>
<comment type="subcellular location">
    <subcellularLocation>
        <location evidence="2">Cytoplasm</location>
    </subcellularLocation>
</comment>
<dbReference type="InterPro" id="IPR013820">
    <property type="entry name" value="ATP_PRibTrfase_cat"/>
</dbReference>
<feature type="compositionally biased region" description="Basic and acidic residues" evidence="21">
    <location>
        <begin position="844"/>
        <end position="858"/>
    </location>
</feature>
<evidence type="ECO:0000256" key="2">
    <source>
        <dbReference type="ARBA" id="ARBA00004496"/>
    </source>
</evidence>
<dbReference type="Gene3D" id="3.40.50.300">
    <property type="entry name" value="P-loop containing nucleotide triphosphate hydrolases"/>
    <property type="match status" value="1"/>
</dbReference>
<evidence type="ECO:0000256" key="13">
    <source>
        <dbReference type="ARBA" id="ARBA00022679"/>
    </source>
</evidence>
<keyword evidence="14" id="KW-0547">Nucleotide-binding</keyword>
<dbReference type="FunFam" id="1.10.1420.10:FF:000013">
    <property type="entry name" value="mutS protein homolog 4"/>
    <property type="match status" value="1"/>
</dbReference>
<feature type="region of interest" description="Disordered" evidence="21">
    <location>
        <begin position="1"/>
        <end position="49"/>
    </location>
</feature>